<keyword evidence="2" id="KW-0689">Ribosomal protein</keyword>
<protein>
    <submittedName>
        <fullName evidence="7">S1 RNA binding domain-containing protein</fullName>
    </submittedName>
</protein>
<evidence type="ECO:0000256" key="2">
    <source>
        <dbReference type="ARBA" id="ARBA00022980"/>
    </source>
</evidence>
<evidence type="ECO:0000313" key="7">
    <source>
        <dbReference type="EMBL" id="KFG40127.1"/>
    </source>
</evidence>
<feature type="compositionally biased region" description="Polar residues" evidence="5">
    <location>
        <begin position="273"/>
        <end position="287"/>
    </location>
</feature>
<feature type="compositionally biased region" description="Basic and acidic residues" evidence="5">
    <location>
        <begin position="598"/>
        <end position="626"/>
    </location>
</feature>
<dbReference type="VEuPathDB" id="ToxoDB:TGDOM2_286620"/>
<dbReference type="GO" id="GO:0005840">
    <property type="term" value="C:ribosome"/>
    <property type="evidence" value="ECO:0007669"/>
    <property type="project" value="UniProtKB-KW"/>
</dbReference>
<dbReference type="OrthoDB" id="331005at2759"/>
<comment type="caution">
    <text evidence="7">The sequence shown here is derived from an EMBL/GenBank/DDBJ whole genome shotgun (WGS) entry which is preliminary data.</text>
</comment>
<keyword evidence="4" id="KW-0175">Coiled coil</keyword>
<evidence type="ECO:0000259" key="6">
    <source>
        <dbReference type="PROSITE" id="PS50126"/>
    </source>
</evidence>
<feature type="region of interest" description="Disordered" evidence="5">
    <location>
        <begin position="211"/>
        <end position="287"/>
    </location>
</feature>
<keyword evidence="3" id="KW-0687">Ribonucleoprotein</keyword>
<proteinExistence type="inferred from homology"/>
<dbReference type="CDD" id="cd04465">
    <property type="entry name" value="S1_RPS1_repeat_ec2_hs2"/>
    <property type="match status" value="1"/>
</dbReference>
<feature type="domain" description="S1 motif" evidence="6">
    <location>
        <begin position="1098"/>
        <end position="1169"/>
    </location>
</feature>
<feature type="compositionally biased region" description="Basic and acidic residues" evidence="5">
    <location>
        <begin position="1011"/>
        <end position="1024"/>
    </location>
</feature>
<feature type="compositionally biased region" description="Polar residues" evidence="5">
    <location>
        <begin position="934"/>
        <end position="959"/>
    </location>
</feature>
<dbReference type="InterPro" id="IPR012340">
    <property type="entry name" value="NA-bd_OB-fold"/>
</dbReference>
<evidence type="ECO:0000256" key="1">
    <source>
        <dbReference type="ARBA" id="ARBA00006767"/>
    </source>
</evidence>
<dbReference type="GO" id="GO:0006412">
    <property type="term" value="P:translation"/>
    <property type="evidence" value="ECO:0007669"/>
    <property type="project" value="TreeGrafter"/>
</dbReference>
<feature type="region of interest" description="Disordered" evidence="5">
    <location>
        <begin position="575"/>
        <end position="645"/>
    </location>
</feature>
<organism evidence="7 8">
    <name type="scientific">Toxoplasma gondii GAB2-2007-GAL-DOM2</name>
    <dbReference type="NCBI Taxonomy" id="1130820"/>
    <lineage>
        <taxon>Eukaryota</taxon>
        <taxon>Sar</taxon>
        <taxon>Alveolata</taxon>
        <taxon>Apicomplexa</taxon>
        <taxon>Conoidasida</taxon>
        <taxon>Coccidia</taxon>
        <taxon>Eucoccidiorida</taxon>
        <taxon>Eimeriorina</taxon>
        <taxon>Sarcocystidae</taxon>
        <taxon>Toxoplasma</taxon>
    </lineage>
</organism>
<name>A0A086K6V9_TOXGO</name>
<feature type="region of interest" description="Disordered" evidence="5">
    <location>
        <begin position="340"/>
        <end position="363"/>
    </location>
</feature>
<dbReference type="EMBL" id="AHZU02000792">
    <property type="protein sequence ID" value="KFG40127.1"/>
    <property type="molecule type" value="Genomic_DNA"/>
</dbReference>
<dbReference type="PANTHER" id="PTHR10724:SF7">
    <property type="entry name" value="SMALL RIBOSOMAL SUBUNIT PROTEIN BS1C"/>
    <property type="match status" value="1"/>
</dbReference>
<dbReference type="InterPro" id="IPR003029">
    <property type="entry name" value="S1_domain"/>
</dbReference>
<feature type="compositionally biased region" description="Basic and acidic residues" evidence="5">
    <location>
        <begin position="635"/>
        <end position="645"/>
    </location>
</feature>
<feature type="compositionally biased region" description="Basic and acidic residues" evidence="5">
    <location>
        <begin position="919"/>
        <end position="933"/>
    </location>
</feature>
<evidence type="ECO:0000256" key="4">
    <source>
        <dbReference type="SAM" id="Coils"/>
    </source>
</evidence>
<feature type="compositionally biased region" description="Basic and acidic residues" evidence="5">
    <location>
        <begin position="793"/>
        <end position="816"/>
    </location>
</feature>
<dbReference type="PROSITE" id="PS50126">
    <property type="entry name" value="S1"/>
    <property type="match status" value="3"/>
</dbReference>
<dbReference type="SMR" id="A0A086K6V9"/>
<dbReference type="GO" id="GO:0003729">
    <property type="term" value="F:mRNA binding"/>
    <property type="evidence" value="ECO:0007669"/>
    <property type="project" value="TreeGrafter"/>
</dbReference>
<feature type="compositionally biased region" description="Basic and acidic residues" evidence="5">
    <location>
        <begin position="960"/>
        <end position="974"/>
    </location>
</feature>
<feature type="domain" description="S1 motif" evidence="6">
    <location>
        <begin position="1266"/>
        <end position="1334"/>
    </location>
</feature>
<gene>
    <name evidence="7" type="ORF">TGDOM2_286620</name>
</gene>
<feature type="coiled-coil region" evidence="4">
    <location>
        <begin position="885"/>
        <end position="919"/>
    </location>
</feature>
<feature type="compositionally biased region" description="Basic and acidic residues" evidence="5">
    <location>
        <begin position="825"/>
        <end position="845"/>
    </location>
</feature>
<evidence type="ECO:0000313" key="8">
    <source>
        <dbReference type="Proteomes" id="UP000028837"/>
    </source>
</evidence>
<accession>A0A086K6V9</accession>
<feature type="region of interest" description="Disordered" evidence="5">
    <location>
        <begin position="1453"/>
        <end position="1477"/>
    </location>
</feature>
<evidence type="ECO:0000256" key="5">
    <source>
        <dbReference type="SAM" id="MobiDB-lite"/>
    </source>
</evidence>
<evidence type="ECO:0000256" key="3">
    <source>
        <dbReference type="ARBA" id="ARBA00023274"/>
    </source>
</evidence>
<dbReference type="SUPFAM" id="SSF50249">
    <property type="entry name" value="Nucleic acid-binding proteins"/>
    <property type="match status" value="3"/>
</dbReference>
<dbReference type="Proteomes" id="UP000028837">
    <property type="component" value="Unassembled WGS sequence"/>
</dbReference>
<dbReference type="PANTHER" id="PTHR10724">
    <property type="entry name" value="30S RIBOSOMAL PROTEIN S1"/>
    <property type="match status" value="1"/>
</dbReference>
<comment type="similarity">
    <text evidence="1">Belongs to the bacterial ribosomal protein bS1 family.</text>
</comment>
<dbReference type="GO" id="GO:0003735">
    <property type="term" value="F:structural constituent of ribosome"/>
    <property type="evidence" value="ECO:0007669"/>
    <property type="project" value="TreeGrafter"/>
</dbReference>
<feature type="region of interest" description="Disordered" evidence="5">
    <location>
        <begin position="1008"/>
        <end position="1064"/>
    </location>
</feature>
<sequence length="1523" mass="167896">MGASVDCYAVSRLFFLSFVAALVVSGCGSVVFPVRGRVLSQNWNFAGPPHAHFEADHGRHVALCSSSAGLKNADHSKALHMTSHSALLGFQPKASFCSSAVPAIPQISGRRLPSAAETFCRCLSIFVSFFGSRCFQSSSASRARPSAFAYLHAPAGRLLRLRWLLRASSQRASLCSPLRNCGFDRQSAISWKDNREQLHRLALSRVCAETTSRDGDSDGTGDPHGTSPSCDTRREDHNLNDFGGSFAEESSEPSMPEPHSSSDQARKIGGPAFSTQTDGSTNSNEPDGILQVSSPVTSASACRPVFSPRVYMPIPEIVAPPGRAYPFPLPQLSSRITGVPDAPKSTKHGHAEDLSSRSCSPASLPRPSYLRLLPHYPRIDPPPVDDGLLEEIFSAVSREELHTSLEKLQDSKYIEWLLTPHRYRDTEGFLAATDPDTLRARFPRVYTHHREQLDRWLEGLRRQPSRSVRLPALTQEEKDRLLTLKVPKRFLARRPEILEKPVKALKWKEGVLAADRDLIDAGGPGGFVRNLEVEAWAALFPVDDERHSPPTGADAARRRLELATRLQIREWQEERRAMEEAAGQRLQRQGGGNIGGNHSDEHQATQSSKEGESKSQATDEHFRDSLRTAPSATSRDNEEGKELRMSARVREAAEALAKQQMLASMGLPSSVQALIARYGHITPDSPTMAAPEARSALQLLQRAVVDSETFLLGRLHRGLQSEEDIQVVRNIVQTYRERHAAHGRPPPRTGHPVEFTPAMFQDWEEAETYKEVLAVATEATKRRLEAALTVVERAKGKEGDEGSRKTGDGARQETKSKGTLLYEAGTEKDKRREYPTRAKCGEGGRPDALPVPARLLQGAAAAAKGGIGARALEAVQWVLGEEIRKEQLRRDNEEYHSMVSAMEHNVKRARDERERELMRRDEDLNLQELREQKTAQTKPDGTNGSGDRSSLGTRQGQRQSRAEKEPTGDQKSLDGRQALPTHEEVAVDRLRKLSKDLGEASGLYYEFDIETQGRDPSGDSKVSDGSEATQDAGRDTKPVSASTSVVQSRGASEGTDGRPLDASAASRPVGDIFAEMEEAMRAEWKRRLGYPFLKLYPGQLVKGKVVKVTPSFAYVHVGYVCEGELRLDEVLLEEEEPPKNGLKAFFSVGDDVFCEVIKVGDSELVLSLQTLRRIAAWEQLLALQREDRALKATVLHAHKGGLVVRVLGLRGFLPVSQLPSFVKPSSQLVGAQLRVALLQADVEKQRLLVSSRIVHIREQMKRVKPDQVVEGEVVSIHPFGVMVQFGECRGLLHLSEVSAARVERLEDVLPLGSRVRALVLHYDKPTGKIALTTKLLERYPGEMVRDSQAVYAAAMHTAETYAVRKREEKAARRQAAHQLIAALGLDPTAALGPAGEQASVGSDEEDEHIDTSYARNYVSDQSGGPHALWKGIGDDDSKVMTLLSRKLLEKAAARRRKSSGSRGKSKNFGDDGEEDGASGIELFRTEREKVLEAVKASGIQLKGAWNVPSVFEAEWETDEWLFE</sequence>
<feature type="compositionally biased region" description="Low complexity" evidence="5">
    <location>
        <begin position="252"/>
        <end position="262"/>
    </location>
</feature>
<dbReference type="InterPro" id="IPR050437">
    <property type="entry name" value="Ribos_protein_bS1-like"/>
</dbReference>
<feature type="compositionally biased region" description="Polar residues" evidence="5">
    <location>
        <begin position="1039"/>
        <end position="1050"/>
    </location>
</feature>
<feature type="compositionally biased region" description="Basic residues" evidence="5">
    <location>
        <begin position="1453"/>
        <end position="1465"/>
    </location>
</feature>
<feature type="region of interest" description="Disordered" evidence="5">
    <location>
        <begin position="793"/>
        <end position="845"/>
    </location>
</feature>
<feature type="domain" description="S1 motif" evidence="6">
    <location>
        <begin position="1187"/>
        <end position="1252"/>
    </location>
</feature>
<reference evidence="7 8" key="1">
    <citation type="submission" date="2014-02" db="EMBL/GenBank/DDBJ databases">
        <authorList>
            <person name="Sibley D."/>
            <person name="Venepally P."/>
            <person name="Karamycheva S."/>
            <person name="Hadjithomas M."/>
            <person name="Khan A."/>
            <person name="Brunk B."/>
            <person name="Roos D."/>
            <person name="Caler E."/>
            <person name="Lorenzi H."/>
        </authorList>
    </citation>
    <scope>NUCLEOTIDE SEQUENCE [LARGE SCALE GENOMIC DNA]</scope>
    <source>
        <strain evidence="7 8">GAB2-2007-GAL-DOM2</strain>
    </source>
</reference>
<dbReference type="Gene3D" id="2.40.50.140">
    <property type="entry name" value="Nucleic acid-binding proteins"/>
    <property type="match status" value="2"/>
</dbReference>
<feature type="region of interest" description="Disordered" evidence="5">
    <location>
        <begin position="919"/>
        <end position="983"/>
    </location>
</feature>
<dbReference type="Pfam" id="PF00575">
    <property type="entry name" value="S1"/>
    <property type="match status" value="2"/>
</dbReference>
<dbReference type="SMART" id="SM00316">
    <property type="entry name" value="S1"/>
    <property type="match status" value="3"/>
</dbReference>
<dbReference type="GO" id="GO:1990904">
    <property type="term" value="C:ribonucleoprotein complex"/>
    <property type="evidence" value="ECO:0007669"/>
    <property type="project" value="UniProtKB-KW"/>
</dbReference>